<dbReference type="RefSeq" id="WP_142911528.1">
    <property type="nucleotide sequence ID" value="NZ_JAPZLP010000001.1"/>
</dbReference>
<gene>
    <name evidence="2" type="ORF">EXN23_00885</name>
</gene>
<evidence type="ECO:0000313" key="3">
    <source>
        <dbReference type="Proteomes" id="UP000319481"/>
    </source>
</evidence>
<name>A0ABY3BVJ5_9HYPH</name>
<reference evidence="2 3" key="1">
    <citation type="journal article" date="2019" name="Appl. Microbiol. Biotechnol.">
        <title>Differential efficiency of wild type rhizogenic strains for rol gene transformation of plants.</title>
        <authorList>
            <person name="Desmet S."/>
            <person name="De Keyser E."/>
            <person name="Van Vaerenbergh J."/>
            <person name="Baeyen S."/>
            <person name="Van Huylenbroeck J."/>
            <person name="Geelen D."/>
            <person name="Dhooghe E."/>
        </authorList>
    </citation>
    <scope>NUCLEOTIDE SEQUENCE [LARGE SCALE GENOMIC DNA]</scope>
    <source>
        <strain evidence="2 3">GBBC3283</strain>
    </source>
</reference>
<dbReference type="EMBL" id="SGNZ01000001">
    <property type="protein sequence ID" value="TRA96824.1"/>
    <property type="molecule type" value="Genomic_DNA"/>
</dbReference>
<sequence length="246" mass="28226">MNFVNFTIGSTGSAPQTWLSTILPGLTVALVAGIVLFALNWAREWITAHLKRKSEAEVLAFTLVTEFDRLIAACAEVVDDPCHMDQTTGIWETTVKTPWIEWPDSWNWSSFPKRLQYRVRSIPNKIYLANRSVSSLWEYGDGPPDYSDAFEERSIRYAWIGLEAVVINEILARDYGVPLLDRGDWDPAERFKFQIDKIEKERAIEKAHPWPVPDFMLPKVPIEELQARHAKLTVDLEAAIKNRRQA</sequence>
<organism evidence="2 3">
    <name type="scientific">Agrobacterium salinitolerans</name>
    <dbReference type="NCBI Taxonomy" id="1183413"/>
    <lineage>
        <taxon>Bacteria</taxon>
        <taxon>Pseudomonadati</taxon>
        <taxon>Pseudomonadota</taxon>
        <taxon>Alphaproteobacteria</taxon>
        <taxon>Hyphomicrobiales</taxon>
        <taxon>Rhizobiaceae</taxon>
        <taxon>Rhizobium/Agrobacterium group</taxon>
        <taxon>Agrobacterium</taxon>
    </lineage>
</organism>
<proteinExistence type="predicted"/>
<evidence type="ECO:0000313" key="2">
    <source>
        <dbReference type="EMBL" id="TRA96824.1"/>
    </source>
</evidence>
<accession>A0ABY3BVJ5</accession>
<feature type="transmembrane region" description="Helical" evidence="1">
    <location>
        <begin position="22"/>
        <end position="42"/>
    </location>
</feature>
<keyword evidence="3" id="KW-1185">Reference proteome</keyword>
<keyword evidence="1" id="KW-0472">Membrane</keyword>
<comment type="caution">
    <text evidence="2">The sequence shown here is derived from an EMBL/GenBank/DDBJ whole genome shotgun (WGS) entry which is preliminary data.</text>
</comment>
<keyword evidence="1" id="KW-0812">Transmembrane</keyword>
<dbReference type="Proteomes" id="UP000319481">
    <property type="component" value="Unassembled WGS sequence"/>
</dbReference>
<evidence type="ECO:0008006" key="4">
    <source>
        <dbReference type="Google" id="ProtNLM"/>
    </source>
</evidence>
<keyword evidence="1" id="KW-1133">Transmembrane helix</keyword>
<protein>
    <recommendedName>
        <fullName evidence="4">DUF4760 domain-containing protein</fullName>
    </recommendedName>
</protein>
<evidence type="ECO:0000256" key="1">
    <source>
        <dbReference type="SAM" id="Phobius"/>
    </source>
</evidence>